<feature type="compositionally biased region" description="Basic and acidic residues" evidence="7">
    <location>
        <begin position="1"/>
        <end position="12"/>
    </location>
</feature>
<evidence type="ECO:0000256" key="8">
    <source>
        <dbReference type="SAM" id="Phobius"/>
    </source>
</evidence>
<dbReference type="InterPro" id="IPR036640">
    <property type="entry name" value="ABC1_TM_sf"/>
</dbReference>
<dbReference type="SUPFAM" id="SSF90123">
    <property type="entry name" value="ABC transporter transmembrane region"/>
    <property type="match status" value="1"/>
</dbReference>
<organism evidence="11">
    <name type="scientific">Bodo saltans virus</name>
    <dbReference type="NCBI Taxonomy" id="2024608"/>
    <lineage>
        <taxon>Viruses</taxon>
        <taxon>Varidnaviria</taxon>
        <taxon>Bamfordvirae</taxon>
        <taxon>Nucleocytoviricota</taxon>
        <taxon>Megaviricetes</taxon>
        <taxon>Imitervirales</taxon>
        <taxon>Mimiviridae</taxon>
        <taxon>Klosneuvirinae</taxon>
        <taxon>Theiavirus</taxon>
        <taxon>Theiavirus salishense</taxon>
    </lineage>
</organism>
<dbReference type="Gene3D" id="3.40.50.300">
    <property type="entry name" value="P-loop containing nucleotide triphosphate hydrolases"/>
    <property type="match status" value="1"/>
</dbReference>
<evidence type="ECO:0000256" key="7">
    <source>
        <dbReference type="SAM" id="MobiDB-lite"/>
    </source>
</evidence>
<dbReference type="GO" id="GO:0016887">
    <property type="term" value="F:ATP hydrolysis activity"/>
    <property type="evidence" value="ECO:0007669"/>
    <property type="project" value="InterPro"/>
</dbReference>
<evidence type="ECO:0000313" key="11">
    <source>
        <dbReference type="EMBL" id="ATZ80436.1"/>
    </source>
</evidence>
<dbReference type="PANTHER" id="PTHR43394">
    <property type="entry name" value="ATP-DEPENDENT PERMEASE MDL1, MITOCHONDRIAL"/>
    <property type="match status" value="1"/>
</dbReference>
<accession>A0A2H4UU96</accession>
<dbReference type="SUPFAM" id="SSF52540">
    <property type="entry name" value="P-loop containing nucleoside triphosphate hydrolases"/>
    <property type="match status" value="1"/>
</dbReference>
<dbReference type="GO" id="GO:0005524">
    <property type="term" value="F:ATP binding"/>
    <property type="evidence" value="ECO:0007669"/>
    <property type="project" value="UniProtKB-KW"/>
</dbReference>
<evidence type="ECO:0000313" key="12">
    <source>
        <dbReference type="Proteomes" id="UP000240325"/>
    </source>
</evidence>
<feature type="domain" description="ABC transporter" evidence="9">
    <location>
        <begin position="364"/>
        <end position="569"/>
    </location>
</feature>
<keyword evidence="5 8" id="KW-1133">Transmembrane helix</keyword>
<dbReference type="InterPro" id="IPR003439">
    <property type="entry name" value="ABC_transporter-like_ATP-bd"/>
</dbReference>
<evidence type="ECO:0000259" key="10">
    <source>
        <dbReference type="PROSITE" id="PS50929"/>
    </source>
</evidence>
<keyword evidence="12" id="KW-1185">Reference proteome</keyword>
<dbReference type="EMBL" id="MF782455">
    <property type="protein sequence ID" value="ATZ80436.1"/>
    <property type="molecule type" value="Genomic_DNA"/>
</dbReference>
<dbReference type="GO" id="GO:0016020">
    <property type="term" value="C:membrane"/>
    <property type="evidence" value="ECO:0007669"/>
    <property type="project" value="UniProtKB-SubCell"/>
</dbReference>
<reference evidence="11" key="1">
    <citation type="journal article" date="2017" name="Elife">
        <title>The kinetoplastid-infecting Bodo saltans virus (BsV), a window into the most abundant giant viruses in the sea.</title>
        <authorList>
            <person name="Deeg C.M."/>
            <person name="Chow C.-E.T."/>
            <person name="Suttle C.A."/>
        </authorList>
    </citation>
    <scope>NUCLEOTIDE SEQUENCE</scope>
    <source>
        <strain evidence="11">NG1</strain>
    </source>
</reference>
<name>A0A2H4UU96_9VIRU</name>
<sequence length="569" mass="65077">MNKNKFLDKNDIVDNNTNNMEDESDKNNGKERINLQNMIIDTFKDNKILVLSIGALFTGYWFQDVMFSRNFGKVLADIPGFVKDISFSKVLGILFPYVVAHFLFLADDVVQAKIFPKMELSIVHNLIDKILESLKTAKKQININELILNLKNVLDIKNIYTLVIIYIVPTVLVMGALLYYFLSSDIKYGLIAITTLALFILLSTYLEKECIEISKEHEASVGKLYDEIQDVMINNDTVLTFNTKNNEMNNIKKSNDKCTEIHIKSEIKSGEVTFKLNTLSMGLMLGLDAIAVKMYMDGIIESDMLISICMMAYTFIQYYNSSIYKFKSVLHNIGKYLELQKYFLTFEIDNKINSKTLEIKSGNVIFDNVRVVHEDKIMPKVLSFEIKGGTKVGIVGEIGTGKTSILKILSGLSNYIGGVYIDTFELKDCSHQSLTKNIIYIPQHPKLFDRTIYENLSYGTKYTEKEIRNLINKYNLDRFFKKFDKHILTKVGKEGSKLSGGQKQIMAIFRAIIQQKPIILLDEPTSSLDKETKQIFMDLVSHIKNSTIIVVTHDKTIYEIFDDIIDLNN</sequence>
<dbReference type="CDD" id="cd03228">
    <property type="entry name" value="ABCC_MRP_Like"/>
    <property type="match status" value="1"/>
</dbReference>
<protein>
    <submittedName>
        <fullName evidence="11">Multidrug export ATPase/permease</fullName>
    </submittedName>
</protein>
<feature type="domain" description="ABC transmembrane type-1" evidence="10">
    <location>
        <begin position="156"/>
        <end position="317"/>
    </location>
</feature>
<evidence type="ECO:0000256" key="2">
    <source>
        <dbReference type="ARBA" id="ARBA00022692"/>
    </source>
</evidence>
<gene>
    <name evidence="11" type="ORF">BMW23_0382</name>
</gene>
<dbReference type="InterPro" id="IPR003593">
    <property type="entry name" value="AAA+_ATPase"/>
</dbReference>
<keyword evidence="2 8" id="KW-0812">Transmembrane</keyword>
<feature type="region of interest" description="Disordered" evidence="7">
    <location>
        <begin position="1"/>
        <end position="28"/>
    </location>
</feature>
<evidence type="ECO:0000256" key="1">
    <source>
        <dbReference type="ARBA" id="ARBA00004141"/>
    </source>
</evidence>
<keyword evidence="3" id="KW-0547">Nucleotide-binding</keyword>
<evidence type="ECO:0000256" key="5">
    <source>
        <dbReference type="ARBA" id="ARBA00022989"/>
    </source>
</evidence>
<feature type="transmembrane region" description="Helical" evidence="8">
    <location>
        <begin position="188"/>
        <end position="206"/>
    </location>
</feature>
<dbReference type="GO" id="GO:0015421">
    <property type="term" value="F:ABC-type oligopeptide transporter activity"/>
    <property type="evidence" value="ECO:0007669"/>
    <property type="project" value="TreeGrafter"/>
</dbReference>
<feature type="transmembrane region" description="Helical" evidence="8">
    <location>
        <begin position="159"/>
        <end position="182"/>
    </location>
</feature>
<dbReference type="Gene3D" id="1.20.1560.10">
    <property type="entry name" value="ABC transporter type 1, transmembrane domain"/>
    <property type="match status" value="1"/>
</dbReference>
<feature type="transmembrane region" description="Helical" evidence="8">
    <location>
        <begin position="48"/>
        <end position="67"/>
    </location>
</feature>
<evidence type="ECO:0000256" key="4">
    <source>
        <dbReference type="ARBA" id="ARBA00022840"/>
    </source>
</evidence>
<dbReference type="PROSITE" id="PS50929">
    <property type="entry name" value="ABC_TM1F"/>
    <property type="match status" value="1"/>
</dbReference>
<evidence type="ECO:0000256" key="3">
    <source>
        <dbReference type="ARBA" id="ARBA00022741"/>
    </source>
</evidence>
<dbReference type="PROSITE" id="PS50893">
    <property type="entry name" value="ABC_TRANSPORTER_2"/>
    <property type="match status" value="1"/>
</dbReference>
<dbReference type="InterPro" id="IPR039421">
    <property type="entry name" value="Type_1_exporter"/>
</dbReference>
<dbReference type="SMART" id="SM00382">
    <property type="entry name" value="AAA"/>
    <property type="match status" value="1"/>
</dbReference>
<dbReference type="Pfam" id="PF00664">
    <property type="entry name" value="ABC_membrane"/>
    <property type="match status" value="1"/>
</dbReference>
<keyword evidence="4" id="KW-0067">ATP-binding</keyword>
<dbReference type="InterPro" id="IPR027417">
    <property type="entry name" value="P-loop_NTPase"/>
</dbReference>
<dbReference type="Pfam" id="PF00005">
    <property type="entry name" value="ABC_tran"/>
    <property type="match status" value="1"/>
</dbReference>
<evidence type="ECO:0000259" key="9">
    <source>
        <dbReference type="PROSITE" id="PS50893"/>
    </source>
</evidence>
<keyword evidence="6 8" id="KW-0472">Membrane</keyword>
<comment type="subcellular location">
    <subcellularLocation>
        <location evidence="1">Membrane</location>
        <topology evidence="1">Multi-pass membrane protein</topology>
    </subcellularLocation>
</comment>
<proteinExistence type="predicted"/>
<dbReference type="Proteomes" id="UP000240325">
    <property type="component" value="Segment"/>
</dbReference>
<dbReference type="PANTHER" id="PTHR43394:SF1">
    <property type="entry name" value="ATP-BINDING CASSETTE SUB-FAMILY B MEMBER 10, MITOCHONDRIAL"/>
    <property type="match status" value="1"/>
</dbReference>
<dbReference type="InterPro" id="IPR011527">
    <property type="entry name" value="ABC1_TM_dom"/>
</dbReference>
<evidence type="ECO:0000256" key="6">
    <source>
        <dbReference type="ARBA" id="ARBA00023136"/>
    </source>
</evidence>